<dbReference type="InterPro" id="IPR002035">
    <property type="entry name" value="VWF_A"/>
</dbReference>
<protein>
    <recommendedName>
        <fullName evidence="2">VWFA domain-containing protein</fullName>
    </recommendedName>
</protein>
<name>A6DS47_9BACT</name>
<organism evidence="3 4">
    <name type="scientific">Lentisphaera araneosa HTCC2155</name>
    <dbReference type="NCBI Taxonomy" id="313628"/>
    <lineage>
        <taxon>Bacteria</taxon>
        <taxon>Pseudomonadati</taxon>
        <taxon>Lentisphaerota</taxon>
        <taxon>Lentisphaeria</taxon>
        <taxon>Lentisphaerales</taxon>
        <taxon>Lentisphaeraceae</taxon>
        <taxon>Lentisphaera</taxon>
    </lineage>
</organism>
<dbReference type="Pfam" id="PF00092">
    <property type="entry name" value="VWA"/>
    <property type="match status" value="1"/>
</dbReference>
<dbReference type="EMBL" id="ABCK01000028">
    <property type="protein sequence ID" value="EDM25507.1"/>
    <property type="molecule type" value="Genomic_DNA"/>
</dbReference>
<keyword evidence="4" id="KW-1185">Reference proteome</keyword>
<evidence type="ECO:0000256" key="1">
    <source>
        <dbReference type="SAM" id="Phobius"/>
    </source>
</evidence>
<feature type="transmembrane region" description="Helical" evidence="1">
    <location>
        <begin position="59"/>
        <end position="77"/>
    </location>
</feature>
<comment type="caution">
    <text evidence="3">The sequence shown here is derived from an EMBL/GenBank/DDBJ whole genome shotgun (WGS) entry which is preliminary data.</text>
</comment>
<feature type="transmembrane region" description="Helical" evidence="1">
    <location>
        <begin position="297"/>
        <end position="318"/>
    </location>
</feature>
<sequence>MITFAYPILLGLWLLPFVLIKFLPEHKGHKSSIKLPFFKDLTQLTGIDPNKARTKASSLAQRCVVYLSWFLLVVALARPQLIEEPLTKTIASRDLLLAVDLSGSMETKDFKNKSGENVTRLDSVKEVLSEFLAEREGDRVGLVFFGSAAFIQMPFTEDLEICQELMDEAQVRMAGPQTMLGDAIGLSISIFDQSELEDKVLILLTDGNDTGSLVAPEKAAQIARDKGIVIHTVAVGDPAAAGEQALDEATLRSISSLTKGKYYWAGNREELAGIYDEIDKIGVRELDTVSHRPKQELYHLPLAFFLVLIMLYHFYNLYKISRHIKKSEVVSHE</sequence>
<accession>A6DS47</accession>
<dbReference type="PANTHER" id="PTHR22550:SF18">
    <property type="entry name" value="VWFA DOMAIN-CONTAINING PROTEIN"/>
    <property type="match status" value="1"/>
</dbReference>
<reference evidence="3 4" key="1">
    <citation type="journal article" date="2010" name="J. Bacteriol.">
        <title>Genome sequence of Lentisphaera araneosa HTCC2155T, the type species of the order Lentisphaerales in the phylum Lentisphaerae.</title>
        <authorList>
            <person name="Thrash J.C."/>
            <person name="Cho J.C."/>
            <person name="Vergin K.L."/>
            <person name="Morris R.M."/>
            <person name="Giovannoni S.J."/>
        </authorList>
    </citation>
    <scope>NUCLEOTIDE SEQUENCE [LARGE SCALE GENOMIC DNA]</scope>
    <source>
        <strain evidence="3 4">HTCC2155</strain>
    </source>
</reference>
<keyword evidence="1" id="KW-1133">Transmembrane helix</keyword>
<evidence type="ECO:0000313" key="4">
    <source>
        <dbReference type="Proteomes" id="UP000004947"/>
    </source>
</evidence>
<dbReference type="SUPFAM" id="SSF53300">
    <property type="entry name" value="vWA-like"/>
    <property type="match status" value="1"/>
</dbReference>
<dbReference type="PROSITE" id="PS50234">
    <property type="entry name" value="VWFA"/>
    <property type="match status" value="1"/>
</dbReference>
<keyword evidence="1" id="KW-0472">Membrane</keyword>
<evidence type="ECO:0000259" key="2">
    <source>
        <dbReference type="PROSITE" id="PS50234"/>
    </source>
</evidence>
<dbReference type="PANTHER" id="PTHR22550">
    <property type="entry name" value="SPORE GERMINATION PROTEIN"/>
    <property type="match status" value="1"/>
</dbReference>
<dbReference type="InterPro" id="IPR036465">
    <property type="entry name" value="vWFA_dom_sf"/>
</dbReference>
<dbReference type="Gene3D" id="3.40.50.410">
    <property type="entry name" value="von Willebrand factor, type A domain"/>
    <property type="match status" value="1"/>
</dbReference>
<evidence type="ECO:0000313" key="3">
    <source>
        <dbReference type="EMBL" id="EDM25507.1"/>
    </source>
</evidence>
<dbReference type="SMART" id="SM00327">
    <property type="entry name" value="VWA"/>
    <property type="match status" value="1"/>
</dbReference>
<gene>
    <name evidence="3" type="ORF">LNTAR_23599</name>
</gene>
<dbReference type="OrthoDB" id="6206554at2"/>
<keyword evidence="1" id="KW-0812">Transmembrane</keyword>
<feature type="transmembrane region" description="Helical" evidence="1">
    <location>
        <begin position="6"/>
        <end position="24"/>
    </location>
</feature>
<dbReference type="InterPro" id="IPR050768">
    <property type="entry name" value="UPF0353/GerABKA_families"/>
</dbReference>
<feature type="domain" description="VWFA" evidence="2">
    <location>
        <begin position="94"/>
        <end position="278"/>
    </location>
</feature>
<dbReference type="STRING" id="313628.LNTAR_23599"/>
<dbReference type="RefSeq" id="WP_007280663.1">
    <property type="nucleotide sequence ID" value="NZ_ABCK01000028.1"/>
</dbReference>
<dbReference type="eggNOG" id="COG2304">
    <property type="taxonomic scope" value="Bacteria"/>
</dbReference>
<dbReference type="AlphaFoldDB" id="A6DS47"/>
<proteinExistence type="predicted"/>
<dbReference type="Proteomes" id="UP000004947">
    <property type="component" value="Unassembled WGS sequence"/>
</dbReference>